<comment type="caution">
    <text evidence="3">The sequence shown here is derived from an EMBL/GenBank/DDBJ whole genome shotgun (WGS) entry which is preliminary data.</text>
</comment>
<organism evidence="3 4">
    <name type="scientific">Trichosporon asahii var. asahii (strain ATCC 90039 / CBS 2479 / JCM 2466 / KCTC 7840 / NBRC 103889/ NCYC 2677 / UAMH 7654)</name>
    <name type="common">Yeast</name>
    <dbReference type="NCBI Taxonomy" id="1186058"/>
    <lineage>
        <taxon>Eukaryota</taxon>
        <taxon>Fungi</taxon>
        <taxon>Dikarya</taxon>
        <taxon>Basidiomycota</taxon>
        <taxon>Agaricomycotina</taxon>
        <taxon>Tremellomycetes</taxon>
        <taxon>Trichosporonales</taxon>
        <taxon>Trichosporonaceae</taxon>
        <taxon>Trichosporon</taxon>
    </lineage>
</organism>
<dbReference type="PROSITE" id="PS00166">
    <property type="entry name" value="ENOYL_COA_HYDRATASE"/>
    <property type="match status" value="1"/>
</dbReference>
<dbReference type="Gene3D" id="3.90.226.10">
    <property type="entry name" value="2-enoyl-CoA Hydratase, Chain A, domain 1"/>
    <property type="match status" value="1"/>
</dbReference>
<dbReference type="InterPro" id="IPR018376">
    <property type="entry name" value="Enoyl-CoA_hyd/isom_CS"/>
</dbReference>
<dbReference type="PANTHER" id="PTHR11941:SF75">
    <property type="entry name" value="ENOYL-COA HYDRATASE_ISOMERASE FAMILY PROTEIN"/>
    <property type="match status" value="1"/>
</dbReference>
<dbReference type="PANTHER" id="PTHR11941">
    <property type="entry name" value="ENOYL-COA HYDRATASE-RELATED"/>
    <property type="match status" value="1"/>
</dbReference>
<dbReference type="Proteomes" id="UP000002748">
    <property type="component" value="Unassembled WGS sequence"/>
</dbReference>
<dbReference type="Pfam" id="PF00378">
    <property type="entry name" value="ECH_1"/>
    <property type="match status" value="1"/>
</dbReference>
<evidence type="ECO:0000313" key="3">
    <source>
        <dbReference type="EMBL" id="EJT48530.1"/>
    </source>
</evidence>
<protein>
    <recommendedName>
        <fullName evidence="5">Enoyl-CoA hydratase/isomerase</fullName>
    </recommendedName>
</protein>
<dbReference type="GeneID" id="25985952"/>
<evidence type="ECO:0008006" key="5">
    <source>
        <dbReference type="Google" id="ProtNLM"/>
    </source>
</evidence>
<name>J4UC62_TRIAS</name>
<dbReference type="HOGENOM" id="CLU_009834_3_1_1"/>
<sequence length="265" mass="29806">MAEVPAKRFWHLSRPSENQWQLTLSNPPENRLLPLVLVDLSSRLDEIEAQWRTTWEAAPEDKKPGGSVVLASDNKKFWSNGFDPTKMGRAGFMPYVFYPVMNRLLTFPLITVASINGHCFAGGMLIALSCDYRLMTTGKGWMSMNEPIPSEVCRLLAARVSPTYWTKLLLGHRWTSQEALAAGFVDEIVDNDGAHEGKLLKRSLAFAAERAPNVASGAWGLIKAGVTTPIADQPHKWRMTYRPPHEREMFKHGTKDFFYVGNSKL</sequence>
<dbReference type="GO" id="GO:0006635">
    <property type="term" value="P:fatty acid beta-oxidation"/>
    <property type="evidence" value="ECO:0007669"/>
    <property type="project" value="TreeGrafter"/>
</dbReference>
<dbReference type="GO" id="GO:0005777">
    <property type="term" value="C:peroxisome"/>
    <property type="evidence" value="ECO:0007669"/>
    <property type="project" value="TreeGrafter"/>
</dbReference>
<gene>
    <name evidence="3" type="ORF">A1Q1_02438</name>
</gene>
<dbReference type="EMBL" id="ALBS01000202">
    <property type="protein sequence ID" value="EJT48530.1"/>
    <property type="molecule type" value="Genomic_DNA"/>
</dbReference>
<dbReference type="InterPro" id="IPR001753">
    <property type="entry name" value="Enoyl-CoA_hydra/iso"/>
</dbReference>
<evidence type="ECO:0000256" key="2">
    <source>
        <dbReference type="RuleBase" id="RU003707"/>
    </source>
</evidence>
<reference evidence="3 4" key="1">
    <citation type="journal article" date="2012" name="Eukaryot. Cell">
        <title>Draft genome sequence of CBS 2479, the standard type strain of Trichosporon asahii.</title>
        <authorList>
            <person name="Yang R.Y."/>
            <person name="Li H.T."/>
            <person name="Zhu H."/>
            <person name="Zhou G.P."/>
            <person name="Wang M."/>
            <person name="Wang L."/>
        </authorList>
    </citation>
    <scope>NUCLEOTIDE SEQUENCE [LARGE SCALE GENOMIC DNA]</scope>
    <source>
        <strain evidence="4">ATCC 90039 / CBS 2479 / JCM 2466 / KCTC 7840 / NCYC 2677 / UAMH 7654</strain>
    </source>
</reference>
<dbReference type="OrthoDB" id="1696280at2759"/>
<dbReference type="SUPFAM" id="SSF52096">
    <property type="entry name" value="ClpP/crotonase"/>
    <property type="match status" value="1"/>
</dbReference>
<evidence type="ECO:0000313" key="4">
    <source>
        <dbReference type="Proteomes" id="UP000002748"/>
    </source>
</evidence>
<comment type="similarity">
    <text evidence="1 2">Belongs to the enoyl-CoA hydratase/isomerase family.</text>
</comment>
<dbReference type="VEuPathDB" id="FungiDB:A1Q1_02438"/>
<dbReference type="RefSeq" id="XP_014179175.1">
    <property type="nucleotide sequence ID" value="XM_014323700.1"/>
</dbReference>
<dbReference type="InterPro" id="IPR029045">
    <property type="entry name" value="ClpP/crotonase-like_dom_sf"/>
</dbReference>
<dbReference type="CDD" id="cd06558">
    <property type="entry name" value="crotonase-like"/>
    <property type="match status" value="1"/>
</dbReference>
<proteinExistence type="inferred from homology"/>
<accession>J4UC62</accession>
<dbReference type="KEGG" id="tasa:A1Q1_02438"/>
<dbReference type="GO" id="GO:0004165">
    <property type="term" value="F:delta(3)-delta(2)-enoyl-CoA isomerase activity"/>
    <property type="evidence" value="ECO:0007669"/>
    <property type="project" value="TreeGrafter"/>
</dbReference>
<dbReference type="AlphaFoldDB" id="J4UC62"/>
<evidence type="ECO:0000256" key="1">
    <source>
        <dbReference type="ARBA" id="ARBA00005254"/>
    </source>
</evidence>